<dbReference type="Proteomes" id="UP000306102">
    <property type="component" value="Unassembled WGS sequence"/>
</dbReference>
<reference evidence="2 3" key="1">
    <citation type="journal article" date="2018" name="Proc. Natl. Acad. Sci. U.S.A.">
        <title>Draft genome sequence of Camellia sinensis var. sinensis provides insights into the evolution of the tea genome and tea quality.</title>
        <authorList>
            <person name="Wei C."/>
            <person name="Yang H."/>
            <person name="Wang S."/>
            <person name="Zhao J."/>
            <person name="Liu C."/>
            <person name="Gao L."/>
            <person name="Xia E."/>
            <person name="Lu Y."/>
            <person name="Tai Y."/>
            <person name="She G."/>
            <person name="Sun J."/>
            <person name="Cao H."/>
            <person name="Tong W."/>
            <person name="Gao Q."/>
            <person name="Li Y."/>
            <person name="Deng W."/>
            <person name="Jiang X."/>
            <person name="Wang W."/>
            <person name="Chen Q."/>
            <person name="Zhang S."/>
            <person name="Li H."/>
            <person name="Wu J."/>
            <person name="Wang P."/>
            <person name="Li P."/>
            <person name="Shi C."/>
            <person name="Zheng F."/>
            <person name="Jian J."/>
            <person name="Huang B."/>
            <person name="Shan D."/>
            <person name="Shi M."/>
            <person name="Fang C."/>
            <person name="Yue Y."/>
            <person name="Li F."/>
            <person name="Li D."/>
            <person name="Wei S."/>
            <person name="Han B."/>
            <person name="Jiang C."/>
            <person name="Yin Y."/>
            <person name="Xia T."/>
            <person name="Zhang Z."/>
            <person name="Bennetzen J.L."/>
            <person name="Zhao S."/>
            <person name="Wan X."/>
        </authorList>
    </citation>
    <scope>NUCLEOTIDE SEQUENCE [LARGE SCALE GENOMIC DNA]</scope>
    <source>
        <strain evidence="3">cv. Shuchazao</strain>
        <tissue evidence="2">Leaf</tissue>
    </source>
</reference>
<name>A0A4S4DQR0_CAMSN</name>
<organism evidence="2 3">
    <name type="scientific">Camellia sinensis var. sinensis</name>
    <name type="common">China tea</name>
    <dbReference type="NCBI Taxonomy" id="542762"/>
    <lineage>
        <taxon>Eukaryota</taxon>
        <taxon>Viridiplantae</taxon>
        <taxon>Streptophyta</taxon>
        <taxon>Embryophyta</taxon>
        <taxon>Tracheophyta</taxon>
        <taxon>Spermatophyta</taxon>
        <taxon>Magnoliopsida</taxon>
        <taxon>eudicotyledons</taxon>
        <taxon>Gunneridae</taxon>
        <taxon>Pentapetalae</taxon>
        <taxon>asterids</taxon>
        <taxon>Ericales</taxon>
        <taxon>Theaceae</taxon>
        <taxon>Camellia</taxon>
    </lineage>
</organism>
<proteinExistence type="predicted"/>
<sequence length="127" mass="14324">MRNKESHEVAMEAIGLIVLFTAILRLVAPRFAPYIDYAGSLLIAIWFLEITTMFLPVSWIIFPAAAAVLLVYAFVLAFLKLWLGFRDEYVQNLVEKGRFGSKNSKQAPNLRVANIGSFPMPNRTCDN</sequence>
<accession>A0A4S4DQR0</accession>
<keyword evidence="1" id="KW-0472">Membrane</keyword>
<feature type="transmembrane region" description="Helical" evidence="1">
    <location>
        <begin position="60"/>
        <end position="83"/>
    </location>
</feature>
<comment type="caution">
    <text evidence="2">The sequence shown here is derived from an EMBL/GenBank/DDBJ whole genome shotgun (WGS) entry which is preliminary data.</text>
</comment>
<evidence type="ECO:0000313" key="2">
    <source>
        <dbReference type="EMBL" id="THG05365.1"/>
    </source>
</evidence>
<dbReference type="AlphaFoldDB" id="A0A4S4DQR0"/>
<keyword evidence="1" id="KW-1133">Transmembrane helix</keyword>
<feature type="transmembrane region" description="Helical" evidence="1">
    <location>
        <begin position="34"/>
        <end position="54"/>
    </location>
</feature>
<evidence type="ECO:0000256" key="1">
    <source>
        <dbReference type="SAM" id="Phobius"/>
    </source>
</evidence>
<evidence type="ECO:0000313" key="3">
    <source>
        <dbReference type="Proteomes" id="UP000306102"/>
    </source>
</evidence>
<dbReference type="EMBL" id="SDRB02010628">
    <property type="protein sequence ID" value="THG05365.1"/>
    <property type="molecule type" value="Genomic_DNA"/>
</dbReference>
<keyword evidence="3" id="KW-1185">Reference proteome</keyword>
<gene>
    <name evidence="2" type="ORF">TEA_029552</name>
</gene>
<keyword evidence="1" id="KW-0812">Transmembrane</keyword>
<feature type="transmembrane region" description="Helical" evidence="1">
    <location>
        <begin position="6"/>
        <end position="27"/>
    </location>
</feature>
<protein>
    <submittedName>
        <fullName evidence="2">Uncharacterized protein</fullName>
    </submittedName>
</protein>